<feature type="chain" id="PRO_5002063492" evidence="3">
    <location>
        <begin position="20"/>
        <end position="130"/>
    </location>
</feature>
<sequence length="130" mass="14036">MNKASWFAVMLMLSSGAYAEQGGFEQGKTPPPQQKEDAGYKGSEDTAETPVSLIKDFRQGGYVTLEGYIVKKVGGNTYQFRDSSGTVIIDAPASTFKGKTYSAEDKVRVSGKVFGKGESAHLKVSRIDEP</sequence>
<feature type="compositionally biased region" description="Basic and acidic residues" evidence="2">
    <location>
        <begin position="34"/>
        <end position="44"/>
    </location>
</feature>
<dbReference type="NCBIfam" id="NF033674">
    <property type="entry name" value="stress_OB_fold"/>
    <property type="match status" value="1"/>
</dbReference>
<dbReference type="Pfam" id="PF04076">
    <property type="entry name" value="BOF"/>
    <property type="match status" value="1"/>
</dbReference>
<protein>
    <submittedName>
        <fullName evidence="4">Periplasmic protein</fullName>
    </submittedName>
</protein>
<evidence type="ECO:0000256" key="2">
    <source>
        <dbReference type="SAM" id="MobiDB-lite"/>
    </source>
</evidence>
<dbReference type="PANTHER" id="PTHR36571">
    <property type="entry name" value="PROTEIN YGIW"/>
    <property type="match status" value="1"/>
</dbReference>
<name>A0A0B1R7I4_9GAMM</name>
<dbReference type="InterPro" id="IPR005220">
    <property type="entry name" value="CarO-like"/>
</dbReference>
<dbReference type="RefSeq" id="WP_039332794.1">
    <property type="nucleotide sequence ID" value="NZ_JTJJ01000056.1"/>
</dbReference>
<feature type="signal peptide" evidence="3">
    <location>
        <begin position="1"/>
        <end position="19"/>
    </location>
</feature>
<dbReference type="InterPro" id="IPR036700">
    <property type="entry name" value="BOBF_sf"/>
</dbReference>
<dbReference type="PANTHER" id="PTHR36571:SF2">
    <property type="entry name" value="PERIPLASMIC PROTEIN"/>
    <property type="match status" value="1"/>
</dbReference>
<dbReference type="SUPFAM" id="SSF101756">
    <property type="entry name" value="Hypothetical protein YgiW"/>
    <property type="match status" value="1"/>
</dbReference>
<gene>
    <name evidence="4" type="ORF">QU24_15625</name>
</gene>
<evidence type="ECO:0000313" key="4">
    <source>
        <dbReference type="EMBL" id="KHJ67137.1"/>
    </source>
</evidence>
<evidence type="ECO:0000256" key="3">
    <source>
        <dbReference type="SAM" id="SignalP"/>
    </source>
</evidence>
<comment type="caution">
    <text evidence="4">The sequence shown here is derived from an EMBL/GenBank/DDBJ whole genome shotgun (WGS) entry which is preliminary data.</text>
</comment>
<feature type="region of interest" description="Disordered" evidence="2">
    <location>
        <begin position="21"/>
        <end position="47"/>
    </location>
</feature>
<reference evidence="4 5" key="1">
    <citation type="submission" date="2014-11" db="EMBL/GenBank/DDBJ databases">
        <title>Genome sequencing of Pantoea rodasii ND03.</title>
        <authorList>
            <person name="Muhamad Yunos N.Y."/>
            <person name="Chan K.-G."/>
        </authorList>
    </citation>
    <scope>NUCLEOTIDE SEQUENCE [LARGE SCALE GENOMIC DNA]</scope>
    <source>
        <strain evidence="4 5">ND03</strain>
    </source>
</reference>
<proteinExistence type="predicted"/>
<evidence type="ECO:0000313" key="5">
    <source>
        <dbReference type="Proteomes" id="UP000030853"/>
    </source>
</evidence>
<keyword evidence="1 3" id="KW-0732">Signal</keyword>
<accession>A0A0B1R7I4</accession>
<evidence type="ECO:0000256" key="1">
    <source>
        <dbReference type="ARBA" id="ARBA00022729"/>
    </source>
</evidence>
<dbReference type="Proteomes" id="UP000030853">
    <property type="component" value="Unassembled WGS sequence"/>
</dbReference>
<organism evidence="4 5">
    <name type="scientific">Pantoea rodasii</name>
    <dbReference type="NCBI Taxonomy" id="1076549"/>
    <lineage>
        <taxon>Bacteria</taxon>
        <taxon>Pseudomonadati</taxon>
        <taxon>Pseudomonadota</taxon>
        <taxon>Gammaproteobacteria</taxon>
        <taxon>Enterobacterales</taxon>
        <taxon>Erwiniaceae</taxon>
        <taxon>Pantoea</taxon>
    </lineage>
</organism>
<dbReference type="EMBL" id="JTJJ01000056">
    <property type="protein sequence ID" value="KHJ67137.1"/>
    <property type="molecule type" value="Genomic_DNA"/>
</dbReference>
<dbReference type="AlphaFoldDB" id="A0A0B1R7I4"/>
<dbReference type="Gene3D" id="2.40.50.200">
    <property type="entry name" value="Bacterial OB-fold"/>
    <property type="match status" value="1"/>
</dbReference>